<dbReference type="Proteomes" id="UP000219338">
    <property type="component" value="Unassembled WGS sequence"/>
</dbReference>
<dbReference type="AlphaFoldDB" id="A0A284RQE1"/>
<accession>A0A284RQE1</accession>
<sequence length="142" mass="16306">MTDDRVRSTTIVFTAMFFTSGARQQSPRFKLSVGGYAHALWRRRLSRIEHKVIKLLSNSDGTEYGPCDAVVGYHSGERHDRRNVARSPQHENFNFRGYHPLNVRSQFPVHTCGANELEYPFLCRSRSTNARYPGFLSKSLRA</sequence>
<proteinExistence type="predicted"/>
<organism evidence="1 2">
    <name type="scientific">Armillaria ostoyae</name>
    <name type="common">Armillaria root rot fungus</name>
    <dbReference type="NCBI Taxonomy" id="47428"/>
    <lineage>
        <taxon>Eukaryota</taxon>
        <taxon>Fungi</taxon>
        <taxon>Dikarya</taxon>
        <taxon>Basidiomycota</taxon>
        <taxon>Agaricomycotina</taxon>
        <taxon>Agaricomycetes</taxon>
        <taxon>Agaricomycetidae</taxon>
        <taxon>Agaricales</taxon>
        <taxon>Marasmiineae</taxon>
        <taxon>Physalacriaceae</taxon>
        <taxon>Armillaria</taxon>
    </lineage>
</organism>
<name>A0A284RQE1_ARMOS</name>
<reference evidence="2" key="1">
    <citation type="journal article" date="2017" name="Nat. Ecol. Evol.">
        <title>Genome expansion and lineage-specific genetic innovations in the forest pathogenic fungi Armillaria.</title>
        <authorList>
            <person name="Sipos G."/>
            <person name="Prasanna A.N."/>
            <person name="Walter M.C."/>
            <person name="O'Connor E."/>
            <person name="Balint B."/>
            <person name="Krizsan K."/>
            <person name="Kiss B."/>
            <person name="Hess J."/>
            <person name="Varga T."/>
            <person name="Slot J."/>
            <person name="Riley R."/>
            <person name="Boka B."/>
            <person name="Rigling D."/>
            <person name="Barry K."/>
            <person name="Lee J."/>
            <person name="Mihaltcheva S."/>
            <person name="LaButti K."/>
            <person name="Lipzen A."/>
            <person name="Waldron R."/>
            <person name="Moloney N.M."/>
            <person name="Sperisen C."/>
            <person name="Kredics L."/>
            <person name="Vagvoelgyi C."/>
            <person name="Patrignani A."/>
            <person name="Fitzpatrick D."/>
            <person name="Nagy I."/>
            <person name="Doyle S."/>
            <person name="Anderson J.B."/>
            <person name="Grigoriev I.V."/>
            <person name="Gueldener U."/>
            <person name="Muensterkoetter M."/>
            <person name="Nagy L.G."/>
        </authorList>
    </citation>
    <scope>NUCLEOTIDE SEQUENCE [LARGE SCALE GENOMIC DNA]</scope>
    <source>
        <strain evidence="2">C18/9</strain>
    </source>
</reference>
<dbReference type="EMBL" id="FUEG01000013">
    <property type="protein sequence ID" value="SJL10973.1"/>
    <property type="molecule type" value="Genomic_DNA"/>
</dbReference>
<gene>
    <name evidence="1" type="ORF">ARMOST_14369</name>
</gene>
<protein>
    <submittedName>
        <fullName evidence="1">Uncharacterized protein</fullName>
    </submittedName>
</protein>
<keyword evidence="2" id="KW-1185">Reference proteome</keyword>
<evidence type="ECO:0000313" key="1">
    <source>
        <dbReference type="EMBL" id="SJL10973.1"/>
    </source>
</evidence>
<evidence type="ECO:0000313" key="2">
    <source>
        <dbReference type="Proteomes" id="UP000219338"/>
    </source>
</evidence>